<dbReference type="PROSITE" id="PS50294">
    <property type="entry name" value="WD_REPEATS_REGION"/>
    <property type="match status" value="6"/>
</dbReference>
<evidence type="ECO:0000313" key="7">
    <source>
        <dbReference type="EMBL" id="KAF7724947.1"/>
    </source>
</evidence>
<feature type="repeat" description="WD" evidence="4">
    <location>
        <begin position="512"/>
        <end position="534"/>
    </location>
</feature>
<keyword evidence="2" id="KW-0677">Repeat</keyword>
<evidence type="ECO:0000256" key="3">
    <source>
        <dbReference type="ARBA" id="ARBA00022786"/>
    </source>
</evidence>
<dbReference type="InterPro" id="IPR051075">
    <property type="entry name" value="SCF_subunit_WD-repeat"/>
</dbReference>
<proteinExistence type="predicted"/>
<dbReference type="InterPro" id="IPR015943">
    <property type="entry name" value="WD40/YVTN_repeat-like_dom_sf"/>
</dbReference>
<name>A0A8H7BR58_9FUNG</name>
<gene>
    <name evidence="7" type="ORF">EC973_000528</name>
</gene>
<feature type="repeat" description="WD" evidence="4">
    <location>
        <begin position="362"/>
        <end position="401"/>
    </location>
</feature>
<evidence type="ECO:0000313" key="8">
    <source>
        <dbReference type="Proteomes" id="UP000605846"/>
    </source>
</evidence>
<sequence length="609" mass="68390">MENQNGDGIEDKPNAPAIHSFLARHVPAQLSNPRKLCYRHRPDLVRNRMPDSFDYQIVQQQMDKLPVADKEAISHIWSLFSAAPAEQRILILKGMLSTCCMPQLSFLYDAIKPLLRIDFIAILPREISLKIFSYLDAKSLCHAAQVSQTWRYLADDDALWHRMCEQHIDKKCTKCGWGLPLLDKKQRSVAVRKRPVEVTPSDIPLRASCGPGTSDLPPAKRTRTEDQNARPVVEHLEGGQLPARTNGVTVPVRRPWKDVYSERLIVERHWRNNRYNVRVLRGHTDGVMCVQFCDLINVLMTGSYDKTIRVWNMETGEVIRTMTGHTRCVRALQFDDAKLVTGAMDNTLKIWNWHTGQCIRTLEGHTGGVLSLHFDSRLLASGSTDHTIRVWNFSAGECCTLTGHSEWVNSVRIYQETQLVSGSDDSTIRLWDLCTRTCLRVFRGHVGQVQIAIPSPKGFTHRFNTEIIPPSRRTSADPSAPGCAATADVTQPIVTETEPSGCSSTLSNHPIIMSGSLDNTVKLWDMNTGACIRTLFGHVEGVWSIAYDKLRIVSGSHDKTLRVWDTESGRCMYPLEGHNGPVTAVALSDTKIVSASDDGDVMIWDYGKR</sequence>
<dbReference type="InterPro" id="IPR001680">
    <property type="entry name" value="WD40_rpt"/>
</dbReference>
<dbReference type="FunFam" id="1.20.1280.50:FF:000016">
    <property type="entry name" value="E3 ubiquitin ligase complex SCF subunit sconB"/>
    <property type="match status" value="1"/>
</dbReference>
<dbReference type="PROSITE" id="PS50181">
    <property type="entry name" value="FBOX"/>
    <property type="match status" value="1"/>
</dbReference>
<dbReference type="OrthoDB" id="5580488at2759"/>
<dbReference type="CDD" id="cd00200">
    <property type="entry name" value="WD40"/>
    <property type="match status" value="1"/>
</dbReference>
<evidence type="ECO:0000259" key="6">
    <source>
        <dbReference type="PROSITE" id="PS50181"/>
    </source>
</evidence>
<dbReference type="PRINTS" id="PR00320">
    <property type="entry name" value="GPROTEINBRPT"/>
</dbReference>
<dbReference type="Pfam" id="PF12937">
    <property type="entry name" value="F-box-like"/>
    <property type="match status" value="1"/>
</dbReference>
<evidence type="ECO:0000256" key="2">
    <source>
        <dbReference type="ARBA" id="ARBA00022737"/>
    </source>
</evidence>
<accession>A0A8H7BR58</accession>
<organism evidence="7 8">
    <name type="scientific">Apophysomyces ossiformis</name>
    <dbReference type="NCBI Taxonomy" id="679940"/>
    <lineage>
        <taxon>Eukaryota</taxon>
        <taxon>Fungi</taxon>
        <taxon>Fungi incertae sedis</taxon>
        <taxon>Mucoromycota</taxon>
        <taxon>Mucoromycotina</taxon>
        <taxon>Mucoromycetes</taxon>
        <taxon>Mucorales</taxon>
        <taxon>Mucorineae</taxon>
        <taxon>Mucoraceae</taxon>
        <taxon>Apophysomyces</taxon>
    </lineage>
</organism>
<feature type="repeat" description="WD" evidence="4">
    <location>
        <begin position="535"/>
        <end position="574"/>
    </location>
</feature>
<keyword evidence="8" id="KW-1185">Reference proteome</keyword>
<dbReference type="EMBL" id="JABAYA010000107">
    <property type="protein sequence ID" value="KAF7724947.1"/>
    <property type="molecule type" value="Genomic_DNA"/>
</dbReference>
<dbReference type="InterPro" id="IPR001810">
    <property type="entry name" value="F-box_dom"/>
</dbReference>
<dbReference type="SUPFAM" id="SSF81383">
    <property type="entry name" value="F-box domain"/>
    <property type="match status" value="1"/>
</dbReference>
<feature type="region of interest" description="Disordered" evidence="5">
    <location>
        <begin position="207"/>
        <end position="228"/>
    </location>
</feature>
<dbReference type="CDD" id="cd22147">
    <property type="entry name" value="F-box_SpPof1-like"/>
    <property type="match status" value="1"/>
</dbReference>
<dbReference type="PANTHER" id="PTHR19872:SF9">
    <property type="entry name" value="UBIQUITIN-BINDING SDF UBIQUITIN LIGASE COMPLEX SUBUNIT"/>
    <property type="match status" value="1"/>
</dbReference>
<protein>
    <recommendedName>
        <fullName evidence="6">F-box domain-containing protein</fullName>
    </recommendedName>
</protein>
<feature type="domain" description="F-box" evidence="6">
    <location>
        <begin position="117"/>
        <end position="163"/>
    </location>
</feature>
<dbReference type="Pfam" id="PF00400">
    <property type="entry name" value="WD40"/>
    <property type="match status" value="7"/>
</dbReference>
<dbReference type="InterPro" id="IPR036322">
    <property type="entry name" value="WD40_repeat_dom_sf"/>
</dbReference>
<dbReference type="SMART" id="SM00320">
    <property type="entry name" value="WD40"/>
    <property type="match status" value="7"/>
</dbReference>
<comment type="caution">
    <text evidence="7">The sequence shown here is derived from an EMBL/GenBank/DDBJ whole genome shotgun (WGS) entry which is preliminary data.</text>
</comment>
<dbReference type="PROSITE" id="PS50082">
    <property type="entry name" value="WD_REPEATS_2"/>
    <property type="match status" value="7"/>
</dbReference>
<feature type="repeat" description="WD" evidence="4">
    <location>
        <begin position="401"/>
        <end position="441"/>
    </location>
</feature>
<dbReference type="Gene3D" id="2.130.10.10">
    <property type="entry name" value="YVTN repeat-like/Quinoprotein amine dehydrogenase"/>
    <property type="match status" value="2"/>
</dbReference>
<evidence type="ECO:0000256" key="1">
    <source>
        <dbReference type="ARBA" id="ARBA00022574"/>
    </source>
</evidence>
<evidence type="ECO:0000256" key="5">
    <source>
        <dbReference type="SAM" id="MobiDB-lite"/>
    </source>
</evidence>
<feature type="repeat" description="WD" evidence="4">
    <location>
        <begin position="280"/>
        <end position="321"/>
    </location>
</feature>
<dbReference type="SMART" id="SM00256">
    <property type="entry name" value="FBOX"/>
    <property type="match status" value="1"/>
</dbReference>
<feature type="repeat" description="WD" evidence="4">
    <location>
        <begin position="322"/>
        <end position="361"/>
    </location>
</feature>
<dbReference type="PROSITE" id="PS00678">
    <property type="entry name" value="WD_REPEATS_1"/>
    <property type="match status" value="5"/>
</dbReference>
<keyword evidence="1 4" id="KW-0853">WD repeat</keyword>
<dbReference type="PANTHER" id="PTHR19872">
    <property type="entry name" value="UBIQUITIN LIGASE SPECIFICITY FACTOR/HREP PROTEIN"/>
    <property type="match status" value="1"/>
</dbReference>
<dbReference type="InterPro" id="IPR019775">
    <property type="entry name" value="WD40_repeat_CS"/>
</dbReference>
<keyword evidence="3" id="KW-0833">Ubl conjugation pathway</keyword>
<dbReference type="InterPro" id="IPR020472">
    <property type="entry name" value="WD40_PAC1"/>
</dbReference>
<dbReference type="Gene3D" id="1.20.1280.50">
    <property type="match status" value="1"/>
</dbReference>
<dbReference type="SUPFAM" id="SSF50978">
    <property type="entry name" value="WD40 repeat-like"/>
    <property type="match status" value="1"/>
</dbReference>
<dbReference type="InterPro" id="IPR036047">
    <property type="entry name" value="F-box-like_dom_sf"/>
</dbReference>
<dbReference type="Proteomes" id="UP000605846">
    <property type="component" value="Unassembled WGS sequence"/>
</dbReference>
<dbReference type="AlphaFoldDB" id="A0A8H7BR58"/>
<evidence type="ECO:0000256" key="4">
    <source>
        <dbReference type="PROSITE-ProRule" id="PRU00221"/>
    </source>
</evidence>
<feature type="repeat" description="WD" evidence="4">
    <location>
        <begin position="575"/>
        <end position="609"/>
    </location>
</feature>
<reference evidence="7" key="1">
    <citation type="submission" date="2020-01" db="EMBL/GenBank/DDBJ databases">
        <title>Genome Sequencing of Three Apophysomyces-Like Fungal Strains Confirms a Novel Fungal Genus in the Mucoromycota with divergent Burkholderia-like Endosymbiotic Bacteria.</title>
        <authorList>
            <person name="Stajich J.E."/>
            <person name="Macias A.M."/>
            <person name="Carter-House D."/>
            <person name="Lovett B."/>
            <person name="Kasson L.R."/>
            <person name="Berry K."/>
            <person name="Grigoriev I."/>
            <person name="Chang Y."/>
            <person name="Spatafora J."/>
            <person name="Kasson M.T."/>
        </authorList>
    </citation>
    <scope>NUCLEOTIDE SEQUENCE</scope>
    <source>
        <strain evidence="7">NRRL A-21654</strain>
    </source>
</reference>